<accession>A0ABS4X802</accession>
<organism evidence="1 2">
    <name type="scientific">Paeniglutamicibacter kerguelensis</name>
    <dbReference type="NCBI Taxonomy" id="254788"/>
    <lineage>
        <taxon>Bacteria</taxon>
        <taxon>Bacillati</taxon>
        <taxon>Actinomycetota</taxon>
        <taxon>Actinomycetes</taxon>
        <taxon>Micrococcales</taxon>
        <taxon>Micrococcaceae</taxon>
        <taxon>Paeniglutamicibacter</taxon>
    </lineage>
</organism>
<gene>
    <name evidence="1" type="ORF">JOF47_000118</name>
</gene>
<name>A0ABS4X802_9MICC</name>
<dbReference type="SUPFAM" id="SSF109854">
    <property type="entry name" value="DinB/YfiT-like putative metalloenzymes"/>
    <property type="match status" value="1"/>
</dbReference>
<dbReference type="Proteomes" id="UP001296993">
    <property type="component" value="Unassembled WGS sequence"/>
</dbReference>
<evidence type="ECO:0000313" key="2">
    <source>
        <dbReference type="Proteomes" id="UP001296993"/>
    </source>
</evidence>
<comment type="caution">
    <text evidence="1">The sequence shown here is derived from an EMBL/GenBank/DDBJ whole genome shotgun (WGS) entry which is preliminary data.</text>
</comment>
<dbReference type="InterPro" id="IPR034660">
    <property type="entry name" value="DinB/YfiT-like"/>
</dbReference>
<keyword evidence="2" id="KW-1185">Reference proteome</keyword>
<dbReference type="RefSeq" id="WP_209995254.1">
    <property type="nucleotide sequence ID" value="NZ_BAAAJY010000008.1"/>
</dbReference>
<sequence length="192" mass="21529">MDDQKNHLLTYLNASREAVLWKAEGLDDYDLTRPLVPSGTNILGLIQHLASVELGYFVECLGQTVEQPRFIALNQSDDPEYDMWVPADIPSADILDYYRSAIASANRNIEALPLDAPATVAWWAPEKRDTTIGRLLIHMNVETARHAGHIDIVRELIDGSAGDRRISPNLPDYDARAWSDLHQKIQLAADSR</sequence>
<protein>
    <submittedName>
        <fullName evidence="1">Damage-inducible protein DinB</fullName>
    </submittedName>
</protein>
<dbReference type="InterPro" id="IPR007061">
    <property type="entry name" value="MST-like"/>
</dbReference>
<dbReference type="Gene3D" id="1.20.120.450">
    <property type="entry name" value="dinb family like domain"/>
    <property type="match status" value="1"/>
</dbReference>
<dbReference type="Pfam" id="PF04978">
    <property type="entry name" value="MST"/>
    <property type="match status" value="1"/>
</dbReference>
<evidence type="ECO:0000313" key="1">
    <source>
        <dbReference type="EMBL" id="MBP2384607.1"/>
    </source>
</evidence>
<dbReference type="EMBL" id="JAGIOF010000001">
    <property type="protein sequence ID" value="MBP2384607.1"/>
    <property type="molecule type" value="Genomic_DNA"/>
</dbReference>
<proteinExistence type="predicted"/>
<reference evidence="1 2" key="1">
    <citation type="submission" date="2021-03" db="EMBL/GenBank/DDBJ databases">
        <title>Sequencing the genomes of 1000 actinobacteria strains.</title>
        <authorList>
            <person name="Klenk H.-P."/>
        </authorList>
    </citation>
    <scope>NUCLEOTIDE SEQUENCE [LARGE SCALE GENOMIC DNA]</scope>
    <source>
        <strain evidence="1 2">DSM 15797</strain>
    </source>
</reference>